<keyword evidence="2" id="KW-1185">Reference proteome</keyword>
<dbReference type="Proteomes" id="UP001333110">
    <property type="component" value="Unassembled WGS sequence"/>
</dbReference>
<dbReference type="AlphaFoldDB" id="A0AAN7S2Q7"/>
<evidence type="ECO:0000313" key="1">
    <source>
        <dbReference type="EMBL" id="KAK4816303.1"/>
    </source>
</evidence>
<protein>
    <recommendedName>
        <fullName evidence="3">Rna-directed dna polymerase from mobile element jockey-like</fullName>
    </recommendedName>
</protein>
<proteinExistence type="predicted"/>
<evidence type="ECO:0008006" key="3">
    <source>
        <dbReference type="Google" id="ProtNLM"/>
    </source>
</evidence>
<organism evidence="1 2">
    <name type="scientific">Mycteria americana</name>
    <name type="common">Wood stork</name>
    <dbReference type="NCBI Taxonomy" id="33587"/>
    <lineage>
        <taxon>Eukaryota</taxon>
        <taxon>Metazoa</taxon>
        <taxon>Chordata</taxon>
        <taxon>Craniata</taxon>
        <taxon>Vertebrata</taxon>
        <taxon>Euteleostomi</taxon>
        <taxon>Archelosauria</taxon>
        <taxon>Archosauria</taxon>
        <taxon>Dinosauria</taxon>
        <taxon>Saurischia</taxon>
        <taxon>Theropoda</taxon>
        <taxon>Coelurosauria</taxon>
        <taxon>Aves</taxon>
        <taxon>Neognathae</taxon>
        <taxon>Neoaves</taxon>
        <taxon>Aequornithes</taxon>
        <taxon>Ciconiiformes</taxon>
        <taxon>Ciconiidae</taxon>
        <taxon>Mycteria</taxon>
    </lineage>
</organism>
<reference evidence="1 2" key="1">
    <citation type="journal article" date="2023" name="J. Hered.">
        <title>Chromosome-level genome of the wood stork (Mycteria americana) provides insight into avian chromosome evolution.</title>
        <authorList>
            <person name="Flamio R. Jr."/>
            <person name="Ramstad K.M."/>
        </authorList>
    </citation>
    <scope>NUCLEOTIDE SEQUENCE [LARGE SCALE GENOMIC DNA]</scope>
    <source>
        <strain evidence="1">JAX WOST 10</strain>
    </source>
</reference>
<dbReference type="EMBL" id="JAUNZN010000009">
    <property type="protein sequence ID" value="KAK4816303.1"/>
    <property type="molecule type" value="Genomic_DNA"/>
</dbReference>
<sequence>MVVGVERDSGIQSTLSKFADDTKLNGAVDTPEGQDALQRDLDKLEDWAHVNLMRFNKAKCKVLHLGRGNPQ</sequence>
<name>A0AAN7S2Q7_MYCAM</name>
<gene>
    <name evidence="1" type="ORF">QYF61_014601</name>
</gene>
<accession>A0AAN7S2Q7</accession>
<evidence type="ECO:0000313" key="2">
    <source>
        <dbReference type="Proteomes" id="UP001333110"/>
    </source>
</evidence>
<comment type="caution">
    <text evidence="1">The sequence shown here is derived from an EMBL/GenBank/DDBJ whole genome shotgun (WGS) entry which is preliminary data.</text>
</comment>
<dbReference type="PANTHER" id="PTHR33332">
    <property type="entry name" value="REVERSE TRANSCRIPTASE DOMAIN-CONTAINING PROTEIN"/>
    <property type="match status" value="1"/>
</dbReference>